<protein>
    <submittedName>
        <fullName evidence="1">Uncharacterized protein</fullName>
    </submittedName>
</protein>
<dbReference type="Proteomes" id="UP000284006">
    <property type="component" value="Unassembled WGS sequence"/>
</dbReference>
<dbReference type="EMBL" id="QYUP01000065">
    <property type="protein sequence ID" value="RJG21931.1"/>
    <property type="molecule type" value="Genomic_DNA"/>
</dbReference>
<proteinExistence type="predicted"/>
<accession>A0A418Y5N8</accession>
<gene>
    <name evidence="1" type="ORF">D3872_06015</name>
</gene>
<comment type="caution">
    <text evidence="1">The sequence shown here is derived from an EMBL/GenBank/DDBJ whole genome shotgun (WGS) entry which is preliminary data.</text>
</comment>
<name>A0A418Y5N8_9BURK</name>
<sequence length="67" mass="6860">MHAHAYKGKAGQPAPGAIAVSGTTLQLGDVETAGVSVTGNWNRKLADGSSISVQAYVDHTERTVPPS</sequence>
<evidence type="ECO:0000313" key="2">
    <source>
        <dbReference type="Proteomes" id="UP000284006"/>
    </source>
</evidence>
<dbReference type="OrthoDB" id="9760333at2"/>
<dbReference type="RefSeq" id="WP_119809930.1">
    <property type="nucleotide sequence ID" value="NZ_QYUP01000065.1"/>
</dbReference>
<dbReference type="AlphaFoldDB" id="A0A418Y5N8"/>
<organism evidence="1 2">
    <name type="scientific">Massilia cavernae</name>
    <dbReference type="NCBI Taxonomy" id="2320864"/>
    <lineage>
        <taxon>Bacteria</taxon>
        <taxon>Pseudomonadati</taxon>
        <taxon>Pseudomonadota</taxon>
        <taxon>Betaproteobacteria</taxon>
        <taxon>Burkholderiales</taxon>
        <taxon>Oxalobacteraceae</taxon>
        <taxon>Telluria group</taxon>
        <taxon>Massilia</taxon>
    </lineage>
</organism>
<evidence type="ECO:0000313" key="1">
    <source>
        <dbReference type="EMBL" id="RJG21931.1"/>
    </source>
</evidence>
<reference evidence="1 2" key="1">
    <citation type="submission" date="2018-09" db="EMBL/GenBank/DDBJ databases">
        <authorList>
            <person name="Zhu H."/>
        </authorList>
    </citation>
    <scope>NUCLEOTIDE SEQUENCE [LARGE SCALE GENOMIC DNA]</scope>
    <source>
        <strain evidence="1 2">K1S02-61</strain>
    </source>
</reference>
<keyword evidence="2" id="KW-1185">Reference proteome</keyword>